<dbReference type="InterPro" id="IPR010775">
    <property type="entry name" value="DUF1365"/>
</dbReference>
<name>A0A1G9LRG3_9PROT</name>
<gene>
    <name evidence="1" type="ORF">SAMN04488568_101157</name>
</gene>
<dbReference type="Proteomes" id="UP000199759">
    <property type="component" value="Unassembled WGS sequence"/>
</dbReference>
<protein>
    <recommendedName>
        <fullName evidence="3">DUF1365 domain-containing protein</fullName>
    </recommendedName>
</protein>
<evidence type="ECO:0000313" key="1">
    <source>
        <dbReference type="EMBL" id="SDL64045.1"/>
    </source>
</evidence>
<dbReference type="STRING" id="144026.SAMN04488568_101157"/>
<dbReference type="PANTHER" id="PTHR33973:SF4">
    <property type="entry name" value="OS07G0153300 PROTEIN"/>
    <property type="match status" value="1"/>
</dbReference>
<dbReference type="Pfam" id="PF07103">
    <property type="entry name" value="DUF1365"/>
    <property type="match status" value="1"/>
</dbReference>
<dbReference type="AlphaFoldDB" id="A0A1G9LRG3"/>
<evidence type="ECO:0008006" key="3">
    <source>
        <dbReference type="Google" id="ProtNLM"/>
    </source>
</evidence>
<dbReference type="PANTHER" id="PTHR33973">
    <property type="entry name" value="OS07G0153300 PROTEIN"/>
    <property type="match status" value="1"/>
</dbReference>
<evidence type="ECO:0000313" key="2">
    <source>
        <dbReference type="Proteomes" id="UP000199759"/>
    </source>
</evidence>
<dbReference type="EMBL" id="FNHG01000001">
    <property type="protein sequence ID" value="SDL64045.1"/>
    <property type="molecule type" value="Genomic_DNA"/>
</dbReference>
<dbReference type="OrthoDB" id="9778801at2"/>
<organism evidence="1 2">
    <name type="scientific">Maricaulis salignorans</name>
    <dbReference type="NCBI Taxonomy" id="144026"/>
    <lineage>
        <taxon>Bacteria</taxon>
        <taxon>Pseudomonadati</taxon>
        <taxon>Pseudomonadota</taxon>
        <taxon>Alphaproteobacteria</taxon>
        <taxon>Maricaulales</taxon>
        <taxon>Maricaulaceae</taxon>
        <taxon>Maricaulis</taxon>
    </lineage>
</organism>
<proteinExistence type="predicted"/>
<keyword evidence="2" id="KW-1185">Reference proteome</keyword>
<reference evidence="1 2" key="1">
    <citation type="submission" date="2016-10" db="EMBL/GenBank/DDBJ databases">
        <authorList>
            <person name="de Groot N.N."/>
        </authorList>
    </citation>
    <scope>NUCLEOTIDE SEQUENCE [LARGE SCALE GENOMIC DNA]</scope>
    <source>
        <strain evidence="1 2">DSM 16077</strain>
    </source>
</reference>
<accession>A0A1G9LRG3</accession>
<dbReference type="RefSeq" id="WP_091765246.1">
    <property type="nucleotide sequence ID" value="NZ_FNHG01000001.1"/>
</dbReference>
<sequence>MTPLPASLLDGDIGHTRLGPKRHSLRYRMHSVLLDIDGPQLARIRSPLFSVNRFNLVSFQARDHGRGDDRLRPWVREQLDGEAADFELGRVQILAAPRVLGLVFNPVTVLFCHDRSEALRAVIFQVSNFHGGRRAYTFMLPPAFPGKSLRFSSSKRFFVSPFNDTNGEYRFRLDRDQTGLRLAIQLYREGACVLSAVQKCTIEPLTTRNLVRAPFSLAFNTIKIVGAILLEAARLRLKGLRLYTPRHGSIDTRPWRQ</sequence>